<keyword evidence="2" id="KW-1185">Reference proteome</keyword>
<evidence type="ECO:0000313" key="1">
    <source>
        <dbReference type="EMBL" id="PMD60771.1"/>
    </source>
</evidence>
<accession>A0A2J6TCN1</accession>
<dbReference type="OrthoDB" id="3531031at2759"/>
<proteinExistence type="predicted"/>
<dbReference type="AlphaFoldDB" id="A0A2J6TCN1"/>
<evidence type="ECO:0000313" key="2">
    <source>
        <dbReference type="Proteomes" id="UP000235371"/>
    </source>
</evidence>
<dbReference type="EMBL" id="KZ613788">
    <property type="protein sequence ID" value="PMD60771.1"/>
    <property type="molecule type" value="Genomic_DNA"/>
</dbReference>
<gene>
    <name evidence="1" type="ORF">K444DRAFT_663114</name>
</gene>
<name>A0A2J6TCN1_9HELO</name>
<dbReference type="Proteomes" id="UP000235371">
    <property type="component" value="Unassembled WGS sequence"/>
</dbReference>
<protein>
    <submittedName>
        <fullName evidence="1">Uncharacterized protein</fullName>
    </submittedName>
</protein>
<dbReference type="GeneID" id="36594864"/>
<dbReference type="InParanoid" id="A0A2J6TCN1"/>
<organism evidence="1 2">
    <name type="scientific">Hyaloscypha bicolor E</name>
    <dbReference type="NCBI Taxonomy" id="1095630"/>
    <lineage>
        <taxon>Eukaryota</taxon>
        <taxon>Fungi</taxon>
        <taxon>Dikarya</taxon>
        <taxon>Ascomycota</taxon>
        <taxon>Pezizomycotina</taxon>
        <taxon>Leotiomycetes</taxon>
        <taxon>Helotiales</taxon>
        <taxon>Hyaloscyphaceae</taxon>
        <taxon>Hyaloscypha</taxon>
        <taxon>Hyaloscypha bicolor</taxon>
    </lineage>
</organism>
<reference evidence="1 2" key="1">
    <citation type="submission" date="2016-04" db="EMBL/GenBank/DDBJ databases">
        <title>A degradative enzymes factory behind the ericoid mycorrhizal symbiosis.</title>
        <authorList>
            <consortium name="DOE Joint Genome Institute"/>
            <person name="Martino E."/>
            <person name="Morin E."/>
            <person name="Grelet G."/>
            <person name="Kuo A."/>
            <person name="Kohler A."/>
            <person name="Daghino S."/>
            <person name="Barry K."/>
            <person name="Choi C."/>
            <person name="Cichocki N."/>
            <person name="Clum A."/>
            <person name="Copeland A."/>
            <person name="Hainaut M."/>
            <person name="Haridas S."/>
            <person name="Labutti K."/>
            <person name="Lindquist E."/>
            <person name="Lipzen A."/>
            <person name="Khouja H.-R."/>
            <person name="Murat C."/>
            <person name="Ohm R."/>
            <person name="Olson A."/>
            <person name="Spatafora J."/>
            <person name="Veneault-Fourrey C."/>
            <person name="Henrissat B."/>
            <person name="Grigoriev I."/>
            <person name="Martin F."/>
            <person name="Perotto S."/>
        </authorList>
    </citation>
    <scope>NUCLEOTIDE SEQUENCE [LARGE SCALE GENOMIC DNA]</scope>
    <source>
        <strain evidence="1 2">E</strain>
    </source>
</reference>
<dbReference type="RefSeq" id="XP_024737675.1">
    <property type="nucleotide sequence ID" value="XM_024886787.1"/>
</dbReference>
<sequence>MICSGWVIDTVDGLESCPRNDGFLYKRNWDFLQGNRNLPIAGKPLSSYFTFQPVESYFDAAISNPVEHTYHKVAEAHRAMDARTKFRQLITTSNRTLMGLVPASTQQWDVVIILWYHSRPLITSATIPDNAPEGSKVYVFKLKGEAFIPGVMNGELAESGELDAMPMNRFKFV</sequence>